<dbReference type="InterPro" id="IPR000026">
    <property type="entry name" value="N1-like"/>
</dbReference>
<keyword evidence="3" id="KW-0540">Nuclease</keyword>
<dbReference type="PIRSF" id="PIRSF037430">
    <property type="entry name" value="RNase_U2"/>
    <property type="match status" value="1"/>
</dbReference>
<dbReference type="Gene3D" id="3.10.450.30">
    <property type="entry name" value="Microbial ribonucleases"/>
    <property type="match status" value="1"/>
</dbReference>
<evidence type="ECO:0000256" key="5">
    <source>
        <dbReference type="ARBA" id="ARBA00022759"/>
    </source>
</evidence>
<comment type="similarity">
    <text evidence="1">Belongs to the ribonuclease N1/T1 family.</text>
</comment>
<name>A0A2T4B102_9HYPO</name>
<keyword evidence="7" id="KW-1015">Disulfide bond</keyword>
<dbReference type="GO" id="GO:0003723">
    <property type="term" value="F:RNA binding"/>
    <property type="evidence" value="ECO:0007669"/>
    <property type="project" value="InterPro"/>
</dbReference>
<dbReference type="SUPFAM" id="SSF53933">
    <property type="entry name" value="Microbial ribonucleases"/>
    <property type="match status" value="1"/>
</dbReference>
<keyword evidence="5" id="KW-0255">Endonuclease</keyword>
<organism evidence="11 12">
    <name type="scientific">Trichoderma citrinoviride</name>
    <dbReference type="NCBI Taxonomy" id="58853"/>
    <lineage>
        <taxon>Eukaryota</taxon>
        <taxon>Fungi</taxon>
        <taxon>Dikarya</taxon>
        <taxon>Ascomycota</taxon>
        <taxon>Pezizomycotina</taxon>
        <taxon>Sordariomycetes</taxon>
        <taxon>Hypocreomycetidae</taxon>
        <taxon>Hypocreales</taxon>
        <taxon>Hypocreaceae</taxon>
        <taxon>Trichoderma</taxon>
    </lineage>
</organism>
<evidence type="ECO:0000256" key="1">
    <source>
        <dbReference type="ARBA" id="ARBA00009006"/>
    </source>
</evidence>
<comment type="catalytic activity">
    <reaction evidence="9">
        <text>[RNA] containing guanosine + H2O = an [RNA fragment]-3'-guanosine-3'-phosphate + a 5'-hydroxy-ribonucleotide-3'-[RNA fragment].</text>
        <dbReference type="EC" id="4.6.1.24"/>
    </reaction>
</comment>
<sequence>MKLLSLFSLIAFSSAAPLAEITKRDEEATCGTAHYSPAAVDKASAAACSYVQTGETAGGSTYPHRYRNFEGFRFNGLEEPFYEFPILSSGKTYAGGRPGPDRVVIDGQCEIAGVITHTGANGNEFVACEGTSR</sequence>
<reference evidence="12" key="1">
    <citation type="submission" date="2016-07" db="EMBL/GenBank/DDBJ databases">
        <title>Multiple horizontal gene transfer events from other fungi enriched the ability of initially mycotrophic Trichoderma (Ascomycota) to feed on dead plant biomass.</title>
        <authorList>
            <consortium name="DOE Joint Genome Institute"/>
            <person name="Atanasova L."/>
            <person name="Chenthamara K."/>
            <person name="Zhang J."/>
            <person name="Grujic M."/>
            <person name="Henrissat B."/>
            <person name="Kuo A."/>
            <person name="Aerts A."/>
            <person name="Salamov A."/>
            <person name="Lipzen A."/>
            <person name="Labutti K."/>
            <person name="Barry K."/>
            <person name="Miao Y."/>
            <person name="Rahimi M.J."/>
            <person name="Shen Q."/>
            <person name="Grigoriev I.V."/>
            <person name="Kubicek C.P."/>
            <person name="Druzhinina I.S."/>
        </authorList>
    </citation>
    <scope>NUCLEOTIDE SEQUENCE [LARGE SCALE GENOMIC DNA]</scope>
    <source>
        <strain evidence="12">TUCIM 6016</strain>
    </source>
</reference>
<dbReference type="EMBL" id="KZ680220">
    <property type="protein sequence ID" value="PTB63003.1"/>
    <property type="molecule type" value="Genomic_DNA"/>
</dbReference>
<dbReference type="PANTHER" id="PTHR42104:SF1">
    <property type="entry name" value="EXTRACELLULAR GUANYL-SPECIFIC RIBONUCLEASE RNTA (AFU_ORTHOLOGUE AFUA_4G03230)"/>
    <property type="match status" value="1"/>
</dbReference>
<feature type="chain" id="PRO_5015691104" description="ribonuclease T1" evidence="10">
    <location>
        <begin position="16"/>
        <end position="133"/>
    </location>
</feature>
<evidence type="ECO:0000256" key="2">
    <source>
        <dbReference type="ARBA" id="ARBA00012549"/>
    </source>
</evidence>
<keyword evidence="8" id="KW-0456">Lyase</keyword>
<keyword evidence="4 10" id="KW-0732">Signal</keyword>
<accession>A0A2T4B102</accession>
<dbReference type="GO" id="GO:0046589">
    <property type="term" value="F:ribonuclease T1 activity"/>
    <property type="evidence" value="ECO:0007669"/>
    <property type="project" value="UniProtKB-EC"/>
</dbReference>
<dbReference type="PANTHER" id="PTHR42104">
    <property type="entry name" value="EXTRACELLULAR GUANYL-SPECIFIC RIBONUCLEASE RNTA (AFU_ORTHOLOGUE AFUA_4G03230)"/>
    <property type="match status" value="1"/>
</dbReference>
<evidence type="ECO:0000256" key="7">
    <source>
        <dbReference type="ARBA" id="ARBA00023157"/>
    </source>
</evidence>
<dbReference type="Pfam" id="PF00545">
    <property type="entry name" value="Ribonuclease"/>
    <property type="match status" value="1"/>
</dbReference>
<keyword evidence="12" id="KW-1185">Reference proteome</keyword>
<evidence type="ECO:0000256" key="9">
    <source>
        <dbReference type="ARBA" id="ARBA00034015"/>
    </source>
</evidence>
<proteinExistence type="inferred from homology"/>
<dbReference type="AlphaFoldDB" id="A0A2T4B102"/>
<dbReference type="GeneID" id="36599588"/>
<evidence type="ECO:0000256" key="8">
    <source>
        <dbReference type="ARBA" id="ARBA00023239"/>
    </source>
</evidence>
<protein>
    <recommendedName>
        <fullName evidence="2">ribonuclease T1</fullName>
        <ecNumber evidence="2">4.6.1.24</ecNumber>
    </recommendedName>
</protein>
<evidence type="ECO:0000256" key="6">
    <source>
        <dbReference type="ARBA" id="ARBA00022801"/>
    </source>
</evidence>
<evidence type="ECO:0000313" key="12">
    <source>
        <dbReference type="Proteomes" id="UP000241546"/>
    </source>
</evidence>
<dbReference type="OrthoDB" id="5425539at2759"/>
<evidence type="ECO:0000256" key="4">
    <source>
        <dbReference type="ARBA" id="ARBA00022729"/>
    </source>
</evidence>
<dbReference type="InterPro" id="IPR016191">
    <property type="entry name" value="Ribonuclease/ribotoxin"/>
</dbReference>
<evidence type="ECO:0000256" key="10">
    <source>
        <dbReference type="SAM" id="SignalP"/>
    </source>
</evidence>
<evidence type="ECO:0000256" key="3">
    <source>
        <dbReference type="ARBA" id="ARBA00022722"/>
    </source>
</evidence>
<gene>
    <name evidence="11" type="ORF">BBK36DRAFT_1127182</name>
</gene>
<keyword evidence="6" id="KW-0378">Hydrolase</keyword>
<dbReference type="EC" id="4.6.1.24" evidence="2"/>
<evidence type="ECO:0000313" key="11">
    <source>
        <dbReference type="EMBL" id="PTB63003.1"/>
    </source>
</evidence>
<dbReference type="InterPro" id="IPR048269">
    <property type="entry name" value="RNase_U2"/>
</dbReference>
<dbReference type="GO" id="GO:0016787">
    <property type="term" value="F:hydrolase activity"/>
    <property type="evidence" value="ECO:0007669"/>
    <property type="project" value="UniProtKB-KW"/>
</dbReference>
<feature type="signal peptide" evidence="10">
    <location>
        <begin position="1"/>
        <end position="15"/>
    </location>
</feature>
<dbReference type="RefSeq" id="XP_024746323.1">
    <property type="nucleotide sequence ID" value="XM_024891470.1"/>
</dbReference>
<dbReference type="Proteomes" id="UP000241546">
    <property type="component" value="Unassembled WGS sequence"/>
</dbReference>